<reference evidence="2" key="1">
    <citation type="submission" date="2020-03" db="EMBL/GenBank/DDBJ databases">
        <title>The deep terrestrial virosphere.</title>
        <authorList>
            <person name="Holmfeldt K."/>
            <person name="Nilsson E."/>
            <person name="Simone D."/>
            <person name="Lopez-Fernandez M."/>
            <person name="Wu X."/>
            <person name="de Brujin I."/>
            <person name="Lundin D."/>
            <person name="Andersson A."/>
            <person name="Bertilsson S."/>
            <person name="Dopson M."/>
        </authorList>
    </citation>
    <scope>NUCLEOTIDE SEQUENCE</scope>
    <source>
        <strain evidence="2">MM415A07499</strain>
    </source>
</reference>
<accession>A0A6M3JHC2</accession>
<dbReference type="AlphaFoldDB" id="A0A6M3JHC2"/>
<gene>
    <name evidence="2" type="ORF">MM415A07499_0005</name>
</gene>
<evidence type="ECO:0000313" key="2">
    <source>
        <dbReference type="EMBL" id="QJA68247.1"/>
    </source>
</evidence>
<dbReference type="EMBL" id="MT141600">
    <property type="protein sequence ID" value="QJA68247.1"/>
    <property type="molecule type" value="Genomic_DNA"/>
</dbReference>
<sequence length="68" mass="7965">MGRDFADRPIIINSKVTPPKSKPSGVKVQSESDFDNYDKVRDESPMHIIGYQPEWDMDSKEKELRRIR</sequence>
<protein>
    <submittedName>
        <fullName evidence="2">Uncharacterized protein</fullName>
    </submittedName>
</protein>
<feature type="region of interest" description="Disordered" evidence="1">
    <location>
        <begin position="1"/>
        <end position="38"/>
    </location>
</feature>
<evidence type="ECO:0000256" key="1">
    <source>
        <dbReference type="SAM" id="MobiDB-lite"/>
    </source>
</evidence>
<proteinExistence type="predicted"/>
<organism evidence="2">
    <name type="scientific">viral metagenome</name>
    <dbReference type="NCBI Taxonomy" id="1070528"/>
    <lineage>
        <taxon>unclassified sequences</taxon>
        <taxon>metagenomes</taxon>
        <taxon>organismal metagenomes</taxon>
    </lineage>
</organism>
<name>A0A6M3JHC2_9ZZZZ</name>